<dbReference type="Pfam" id="PF17900">
    <property type="entry name" value="Peptidase_M1_N"/>
    <property type="match status" value="1"/>
</dbReference>
<sequence>MKNVYLWWGICSLFFIGGCTQRQINLAVPGVSKELAVYRKASVSDLKYKLEFHLPAQQKEAVKGKVEISFHLSKPEQIILDFREDREKIKQITVNGQLSAYRFEKEHIIIPVSESVVGFNRMEIVFIAGDRSLNRNEDYMYTLLVPDRARTLFPCFDQPDLKARFTLSLRLPQEWQAVSNAPEKDAYEADKNRWVCFAETEPLSTYLFSFVAGRFERAFYTQEGRDISIYHRETDPQRVVQLPLIAGQVFGALNWMEEYTGIPYPFAKYDLIILPGFQFGGMEHTGATLYNDNRMFLTSHPTVNEELGRAELIAHETAHMWFGDYVTMKWFDDVWTKEVFANFFAAKMIKPLFPAVNHTLNDLKNFYAASYSEDRTAGSNAIKQDLGNLKDAGLVYGQIIYNKAPIVMQMLEKQLGEEAFRKGIQEYLDTYAYSNADWEGLMDILDRYTPVDLKKWSHIWVHEKGLPEISARKEKGWWWLVQRDTWNRGIQWAQPVSVMFVKGDSIKIKEMLLEKEKTRISLAAETDIVVPGGGGKGYGYFALDTASLSYGLKHWKDFQDPLHRMSILMALYENKRQGKLKSADFLTSILTSIQREENPLIYSALLGYLESCCADLCTDKESIQKAEEKCLTLIYSSLGKEYRLGAFRTLLRIFRSPSCSQKIYTIWRLQQLPEGLYLSERDYMNMTYELCIRLPEKSEEMLEIQQSRITNPDRRREFNYVARALSPCAEVRDSLFFSLLKAENRQIEPWTLAVISYLNHPLRQKEALKYIRPALEALEDIQRTGDIFFPKNWVAATLRGHRSPAAANSVRDFLEAHPSYPPLLRNKILQSADHLLRLE</sequence>
<comment type="cofactor">
    <cofactor evidence="2">
        <name>Zn(2+)</name>
        <dbReference type="ChEBI" id="CHEBI:29105"/>
    </cofactor>
</comment>
<protein>
    <recommendedName>
        <fullName evidence="5">Aminopeptidase N</fullName>
        <ecNumber evidence="4">3.4.11.2</ecNumber>
    </recommendedName>
</protein>
<comment type="similarity">
    <text evidence="3">Belongs to the peptidase M1 family.</text>
</comment>
<proteinExistence type="inferred from homology"/>
<evidence type="ECO:0000256" key="6">
    <source>
        <dbReference type="ARBA" id="ARBA00022438"/>
    </source>
</evidence>
<dbReference type="InterPro" id="IPR042097">
    <property type="entry name" value="Aminopeptidase_N-like_N_sf"/>
</dbReference>
<evidence type="ECO:0000256" key="1">
    <source>
        <dbReference type="ARBA" id="ARBA00000098"/>
    </source>
</evidence>
<dbReference type="PATRIC" id="fig|742817.3.peg.2480"/>
<dbReference type="GO" id="GO:0008270">
    <property type="term" value="F:zinc ion binding"/>
    <property type="evidence" value="ECO:0007669"/>
    <property type="project" value="InterPro"/>
</dbReference>
<dbReference type="GO" id="GO:0016020">
    <property type="term" value="C:membrane"/>
    <property type="evidence" value="ECO:0007669"/>
    <property type="project" value="TreeGrafter"/>
</dbReference>
<dbReference type="EC" id="3.4.11.2" evidence="4"/>
<keyword evidence="11" id="KW-0482">Metalloprotease</keyword>
<keyword evidence="8" id="KW-0479">Metal-binding</keyword>
<evidence type="ECO:0000256" key="3">
    <source>
        <dbReference type="ARBA" id="ARBA00010136"/>
    </source>
</evidence>
<dbReference type="SUPFAM" id="SSF55486">
    <property type="entry name" value="Metalloproteases ('zincins'), catalytic domain"/>
    <property type="match status" value="1"/>
</dbReference>
<evidence type="ECO:0000256" key="4">
    <source>
        <dbReference type="ARBA" id="ARBA00012564"/>
    </source>
</evidence>
<evidence type="ECO:0000313" key="14">
    <source>
        <dbReference type="EMBL" id="EHP46699.1"/>
    </source>
</evidence>
<keyword evidence="10" id="KW-0862">Zinc</keyword>
<dbReference type="InterPro" id="IPR027268">
    <property type="entry name" value="Peptidase_M4/M1_CTD_sf"/>
</dbReference>
<comment type="caution">
    <text evidence="14">The sequence shown here is derived from an EMBL/GenBank/DDBJ whole genome shotgun (WGS) entry which is preliminary data.</text>
</comment>
<dbReference type="AlphaFoldDB" id="H1DIT7"/>
<keyword evidence="7" id="KW-0645">Protease</keyword>
<dbReference type="eggNOG" id="COG0308">
    <property type="taxonomic scope" value="Bacteria"/>
</dbReference>
<dbReference type="GeneID" id="98069861"/>
<dbReference type="PROSITE" id="PS51257">
    <property type="entry name" value="PROKAR_LIPOPROTEIN"/>
    <property type="match status" value="1"/>
</dbReference>
<dbReference type="GO" id="GO:0006508">
    <property type="term" value="P:proteolysis"/>
    <property type="evidence" value="ECO:0007669"/>
    <property type="project" value="UniProtKB-KW"/>
</dbReference>
<accession>H1DIT7</accession>
<dbReference type="InterPro" id="IPR001930">
    <property type="entry name" value="Peptidase_M1"/>
</dbReference>
<keyword evidence="9" id="KW-0378">Hydrolase</keyword>
<dbReference type="Proteomes" id="UP000004892">
    <property type="component" value="Unassembled WGS sequence"/>
</dbReference>
<dbReference type="InterPro" id="IPR014782">
    <property type="entry name" value="Peptidase_M1_dom"/>
</dbReference>
<dbReference type="GO" id="GO:0005615">
    <property type="term" value="C:extracellular space"/>
    <property type="evidence" value="ECO:0007669"/>
    <property type="project" value="TreeGrafter"/>
</dbReference>
<dbReference type="PANTHER" id="PTHR11533">
    <property type="entry name" value="PROTEASE M1 ZINC METALLOPROTEASE"/>
    <property type="match status" value="1"/>
</dbReference>
<dbReference type="RefSeq" id="WP_009137462.1">
    <property type="nucleotide sequence ID" value="NZ_JH594596.1"/>
</dbReference>
<dbReference type="InterPro" id="IPR045357">
    <property type="entry name" value="Aminopeptidase_N-like_N"/>
</dbReference>
<keyword evidence="15" id="KW-1185">Reference proteome</keyword>
<evidence type="ECO:0000256" key="8">
    <source>
        <dbReference type="ARBA" id="ARBA00022723"/>
    </source>
</evidence>
<evidence type="ECO:0000259" key="13">
    <source>
        <dbReference type="Pfam" id="PF17900"/>
    </source>
</evidence>
<evidence type="ECO:0000259" key="12">
    <source>
        <dbReference type="Pfam" id="PF01433"/>
    </source>
</evidence>
<evidence type="ECO:0000256" key="7">
    <source>
        <dbReference type="ARBA" id="ARBA00022670"/>
    </source>
</evidence>
<organism evidence="14 15">
    <name type="scientific">Odoribacter laneus YIT 12061</name>
    <dbReference type="NCBI Taxonomy" id="742817"/>
    <lineage>
        <taxon>Bacteria</taxon>
        <taxon>Pseudomonadati</taxon>
        <taxon>Bacteroidota</taxon>
        <taxon>Bacteroidia</taxon>
        <taxon>Bacteroidales</taxon>
        <taxon>Odoribacteraceae</taxon>
        <taxon>Odoribacter</taxon>
    </lineage>
</organism>
<keyword evidence="6" id="KW-0031">Aminopeptidase</keyword>
<dbReference type="PANTHER" id="PTHR11533:SF174">
    <property type="entry name" value="PUROMYCIN-SENSITIVE AMINOPEPTIDASE-RELATED"/>
    <property type="match status" value="1"/>
</dbReference>
<evidence type="ECO:0000256" key="11">
    <source>
        <dbReference type="ARBA" id="ARBA00023049"/>
    </source>
</evidence>
<dbReference type="InterPro" id="IPR050344">
    <property type="entry name" value="Peptidase_M1_aminopeptidases"/>
</dbReference>
<evidence type="ECO:0000256" key="2">
    <source>
        <dbReference type="ARBA" id="ARBA00001947"/>
    </source>
</evidence>
<evidence type="ECO:0000256" key="10">
    <source>
        <dbReference type="ARBA" id="ARBA00022833"/>
    </source>
</evidence>
<feature type="domain" description="Aminopeptidase N-like N-terminal" evidence="13">
    <location>
        <begin position="47"/>
        <end position="207"/>
    </location>
</feature>
<dbReference type="Pfam" id="PF01433">
    <property type="entry name" value="Peptidase_M1"/>
    <property type="match status" value="1"/>
</dbReference>
<dbReference type="CDD" id="cd09602">
    <property type="entry name" value="M1_APN"/>
    <property type="match status" value="1"/>
</dbReference>
<comment type="catalytic activity">
    <reaction evidence="1">
        <text>Release of an N-terminal amino acid, Xaa-|-Yaa- from a peptide, amide or arylamide. Xaa is preferably Ala, but may be most amino acids including Pro (slow action). When a terminal hydrophobic residue is followed by a prolyl residue, the two may be released as an intact Xaa-Pro dipeptide.</text>
        <dbReference type="EC" id="3.4.11.2"/>
    </reaction>
</comment>
<evidence type="ECO:0000256" key="5">
    <source>
        <dbReference type="ARBA" id="ARBA00015611"/>
    </source>
</evidence>
<evidence type="ECO:0000256" key="9">
    <source>
        <dbReference type="ARBA" id="ARBA00022801"/>
    </source>
</evidence>
<gene>
    <name evidence="14" type="ORF">HMPREF9449_02316</name>
</gene>
<feature type="domain" description="Peptidase M1 membrane alanine aminopeptidase" evidence="12">
    <location>
        <begin position="251"/>
        <end position="460"/>
    </location>
</feature>
<dbReference type="GO" id="GO:0005737">
    <property type="term" value="C:cytoplasm"/>
    <property type="evidence" value="ECO:0007669"/>
    <property type="project" value="TreeGrafter"/>
</dbReference>
<dbReference type="GO" id="GO:0016285">
    <property type="term" value="F:alanyl aminopeptidase activity"/>
    <property type="evidence" value="ECO:0007669"/>
    <property type="project" value="UniProtKB-EC"/>
</dbReference>
<evidence type="ECO:0000313" key="15">
    <source>
        <dbReference type="Proteomes" id="UP000004892"/>
    </source>
</evidence>
<dbReference type="STRING" id="742817.HMPREF9449_02316"/>
<dbReference type="Gene3D" id="2.60.40.1730">
    <property type="entry name" value="tricorn interacting facor f3 domain"/>
    <property type="match status" value="1"/>
</dbReference>
<dbReference type="SUPFAM" id="SSF63737">
    <property type="entry name" value="Leukotriene A4 hydrolase N-terminal domain"/>
    <property type="match status" value="1"/>
</dbReference>
<dbReference type="GO" id="GO:0042277">
    <property type="term" value="F:peptide binding"/>
    <property type="evidence" value="ECO:0007669"/>
    <property type="project" value="TreeGrafter"/>
</dbReference>
<dbReference type="GO" id="GO:0070006">
    <property type="term" value="F:metalloaminopeptidase activity"/>
    <property type="evidence" value="ECO:0007669"/>
    <property type="project" value="TreeGrafter"/>
</dbReference>
<dbReference type="HOGENOM" id="CLU_007335_0_0_10"/>
<dbReference type="PRINTS" id="PR00756">
    <property type="entry name" value="ALADIPTASE"/>
</dbReference>
<name>H1DIT7_9BACT</name>
<reference evidence="14 15" key="1">
    <citation type="submission" date="2012-01" db="EMBL/GenBank/DDBJ databases">
        <title>The Genome Sequence of Odoribacter laneus YIT 12061.</title>
        <authorList>
            <consortium name="The Broad Institute Genome Sequencing Platform"/>
            <person name="Earl A."/>
            <person name="Ward D."/>
            <person name="Feldgarden M."/>
            <person name="Gevers D."/>
            <person name="Morotomi M."/>
            <person name="Young S.K."/>
            <person name="Zeng Q."/>
            <person name="Gargeya S."/>
            <person name="Fitzgerald M."/>
            <person name="Haas B."/>
            <person name="Abouelleil A."/>
            <person name="Alvarado L."/>
            <person name="Arachchi H.M."/>
            <person name="Berlin A."/>
            <person name="Chapman S.B."/>
            <person name="Gearin G."/>
            <person name="Goldberg J."/>
            <person name="Griggs A."/>
            <person name="Gujja S."/>
            <person name="Hansen M."/>
            <person name="Heiman D."/>
            <person name="Howarth C."/>
            <person name="Larimer J."/>
            <person name="Lui A."/>
            <person name="MacDonald P.J.P."/>
            <person name="McCowen C."/>
            <person name="Montmayeur A."/>
            <person name="Murphy C."/>
            <person name="Neiman D."/>
            <person name="Pearson M."/>
            <person name="Priest M."/>
            <person name="Roberts A."/>
            <person name="Saif S."/>
            <person name="Shea T."/>
            <person name="Sisk P."/>
            <person name="Stolte C."/>
            <person name="Sykes S."/>
            <person name="Wortman J."/>
            <person name="Nusbaum C."/>
            <person name="Birren B."/>
        </authorList>
    </citation>
    <scope>NUCLEOTIDE SEQUENCE [LARGE SCALE GENOMIC DNA]</scope>
    <source>
        <strain evidence="14 15">YIT 12061</strain>
    </source>
</reference>
<dbReference type="Gene3D" id="1.10.390.10">
    <property type="entry name" value="Neutral Protease Domain 2"/>
    <property type="match status" value="1"/>
</dbReference>
<dbReference type="EMBL" id="ADMC01000025">
    <property type="protein sequence ID" value="EHP46699.1"/>
    <property type="molecule type" value="Genomic_DNA"/>
</dbReference>
<dbReference type="GO" id="GO:0043171">
    <property type="term" value="P:peptide catabolic process"/>
    <property type="evidence" value="ECO:0007669"/>
    <property type="project" value="TreeGrafter"/>
</dbReference>